<proteinExistence type="predicted"/>
<evidence type="ECO:0000313" key="3">
    <source>
        <dbReference type="Proteomes" id="UP000326994"/>
    </source>
</evidence>
<dbReference type="Gene3D" id="3.40.630.30">
    <property type="match status" value="1"/>
</dbReference>
<dbReference type="AlphaFoldDB" id="A0A5J4G326"/>
<dbReference type="CDD" id="cd04301">
    <property type="entry name" value="NAT_SF"/>
    <property type="match status" value="1"/>
</dbReference>
<evidence type="ECO:0000313" key="2">
    <source>
        <dbReference type="EMBL" id="GEQ87095.1"/>
    </source>
</evidence>
<comment type="caution">
    <text evidence="2">The sequence shown here is derived from an EMBL/GenBank/DDBJ whole genome shotgun (WGS) entry which is preliminary data.</text>
</comment>
<dbReference type="PROSITE" id="PS51186">
    <property type="entry name" value="GNAT"/>
    <property type="match status" value="1"/>
</dbReference>
<accession>A0A5J4G326</accession>
<dbReference type="Proteomes" id="UP000326994">
    <property type="component" value="Unassembled WGS sequence"/>
</dbReference>
<feature type="domain" description="N-acetyltransferase" evidence="1">
    <location>
        <begin position="3"/>
        <end position="141"/>
    </location>
</feature>
<dbReference type="InterPro" id="IPR016181">
    <property type="entry name" value="Acyl_CoA_acyltransferase"/>
</dbReference>
<sequence>MTANFSIIPPSEILKIIPLLGVIGDHKVPEAILKERVLEMSIQNYECIAITYEEKLIGICGMWFQTRHYAGKSVEIDHVVIEENFRGKKIGDQLMQFIYGYAASKKCRWVELNTYVHNFPSHKFYYNQGFVAKGYHFVKEL</sequence>
<dbReference type="GO" id="GO:0016747">
    <property type="term" value="F:acyltransferase activity, transferring groups other than amino-acyl groups"/>
    <property type="evidence" value="ECO:0007669"/>
    <property type="project" value="InterPro"/>
</dbReference>
<reference evidence="2 3" key="1">
    <citation type="submission" date="2019-08" db="EMBL/GenBank/DDBJ databases">
        <title>Ulvibacter marinistellae sp. nov., isolated from a starfish, Patiria pectinifera.</title>
        <authorList>
            <person name="Kawano K."/>
            <person name="Ushijima N."/>
            <person name="Kihara M."/>
            <person name="Itoh H."/>
        </authorList>
    </citation>
    <scope>NUCLEOTIDE SEQUENCE [LARGE SCALE GENOMIC DNA]</scope>
    <source>
        <strain evidence="2 3">KK4</strain>
    </source>
</reference>
<keyword evidence="3" id="KW-1185">Reference proteome</keyword>
<dbReference type="Pfam" id="PF00583">
    <property type="entry name" value="Acetyltransf_1"/>
    <property type="match status" value="1"/>
</dbReference>
<dbReference type="InterPro" id="IPR000182">
    <property type="entry name" value="GNAT_dom"/>
</dbReference>
<organism evidence="2 3">
    <name type="scientific">Patiriisocius marinistellae</name>
    <dbReference type="NCBI Taxonomy" id="2494560"/>
    <lineage>
        <taxon>Bacteria</taxon>
        <taxon>Pseudomonadati</taxon>
        <taxon>Bacteroidota</taxon>
        <taxon>Flavobacteriia</taxon>
        <taxon>Flavobacteriales</taxon>
        <taxon>Flavobacteriaceae</taxon>
        <taxon>Patiriisocius</taxon>
    </lineage>
</organism>
<dbReference type="RefSeq" id="WP_151895009.1">
    <property type="nucleotide sequence ID" value="NZ_BKCF01000005.1"/>
</dbReference>
<dbReference type="EMBL" id="BKCF01000005">
    <property type="protein sequence ID" value="GEQ87095.1"/>
    <property type="molecule type" value="Genomic_DNA"/>
</dbReference>
<protein>
    <recommendedName>
        <fullName evidence="1">N-acetyltransferase domain-containing protein</fullName>
    </recommendedName>
</protein>
<dbReference type="SUPFAM" id="SSF55729">
    <property type="entry name" value="Acyl-CoA N-acyltransferases (Nat)"/>
    <property type="match status" value="1"/>
</dbReference>
<dbReference type="OrthoDB" id="9789603at2"/>
<gene>
    <name evidence="2" type="ORF">ULMS_26030</name>
</gene>
<name>A0A5J4G326_9FLAO</name>
<evidence type="ECO:0000259" key="1">
    <source>
        <dbReference type="PROSITE" id="PS51186"/>
    </source>
</evidence>